<keyword evidence="3" id="KW-0274">FAD</keyword>
<evidence type="ECO:0000256" key="4">
    <source>
        <dbReference type="ARBA" id="ARBA00023002"/>
    </source>
</evidence>
<dbReference type="InterPro" id="IPR051209">
    <property type="entry name" value="FAD-bind_Monooxygenase_sf"/>
</dbReference>
<dbReference type="InterPro" id="IPR020946">
    <property type="entry name" value="Flavin_mOase-like"/>
</dbReference>
<name>A0A9W8YXP6_9PEZI</name>
<feature type="region of interest" description="Disordered" evidence="5">
    <location>
        <begin position="33"/>
        <end position="57"/>
    </location>
</feature>
<dbReference type="SUPFAM" id="SSF51905">
    <property type="entry name" value="FAD/NAD(P)-binding domain"/>
    <property type="match status" value="2"/>
</dbReference>
<evidence type="ECO:0008006" key="8">
    <source>
        <dbReference type="Google" id="ProtNLM"/>
    </source>
</evidence>
<evidence type="ECO:0000256" key="2">
    <source>
        <dbReference type="ARBA" id="ARBA00022630"/>
    </source>
</evidence>
<gene>
    <name evidence="6" type="ORF">N0V93_003110</name>
</gene>
<dbReference type="GO" id="GO:0050661">
    <property type="term" value="F:NADP binding"/>
    <property type="evidence" value="ECO:0007669"/>
    <property type="project" value="InterPro"/>
</dbReference>
<dbReference type="EMBL" id="JAPEVB010000002">
    <property type="protein sequence ID" value="KAJ4393894.1"/>
    <property type="molecule type" value="Genomic_DNA"/>
</dbReference>
<evidence type="ECO:0000313" key="7">
    <source>
        <dbReference type="Proteomes" id="UP001140453"/>
    </source>
</evidence>
<dbReference type="Gene3D" id="3.50.50.60">
    <property type="entry name" value="FAD/NAD(P)-binding domain"/>
    <property type="match status" value="2"/>
</dbReference>
<comment type="caution">
    <text evidence="6">The sequence shown here is derived from an EMBL/GenBank/DDBJ whole genome shotgun (WGS) entry which is preliminary data.</text>
</comment>
<feature type="compositionally biased region" description="Low complexity" evidence="5">
    <location>
        <begin position="40"/>
        <end position="53"/>
    </location>
</feature>
<dbReference type="Pfam" id="PF00743">
    <property type="entry name" value="FMO-like"/>
    <property type="match status" value="1"/>
</dbReference>
<protein>
    <recommendedName>
        <fullName evidence="8">4-hydroxyacetophenone monooxygenase</fullName>
    </recommendedName>
</protein>
<sequence>MAAPSTDNKTLSGSTVVDLASIDIKSNISHEKVSEANGLSPTPVSSSDTTSTVNGLPKTVSYPKSRVELVDRFLDEPRKLRVAVIGGGLAGIITGCLLPAKVPGIELVIYEKNPDFGGTWYENVYPGVRCDIPSHVYQSTFSPKTDWSDEFAHGAEIRDYWQSVAKKYNVYEYAKFNHQVDEAVWDGKTWSLSITNVATNAVVHDKVDFVLTAIGRFNAWKLPDYPGMSDYKGILRHASHWDPEFDPTGKRVAVIGNGASGIQLVANLQRNVARLDHYARSKTWIAASWAGDERKLESQPISDELKASFEDPETYLAFRKVMEDKYWRKFTTFLKGEANDNVRKFFEETMRARLSKKPELLDSLIPDFSPNCRRLTPGPGYLEALQEDNVDYIRQSIKRFTATGIETVDGKHREVDAVFAATGANGDMIPPFAIRANGKELSSVWDPDGEHGFPYTYLGAATPGFPNLLFIHGPHGTGPSGTVPHSVEAQVTYYAKFLRKVSREGIKSIVPKKEATDDFVEYSDAFFSRTVLADGCSSWYNGGRPGARIHGLWPGSSLHVTTVRREPRWEDWDYEYLDESQGNRFLWYFGNGGTRAEQDDKSDMTTYLDLPEKLDLKSLHESWWRVP</sequence>
<evidence type="ECO:0000256" key="1">
    <source>
        <dbReference type="ARBA" id="ARBA00010139"/>
    </source>
</evidence>
<dbReference type="PANTHER" id="PTHR42877">
    <property type="entry name" value="L-ORNITHINE N(5)-MONOOXYGENASE-RELATED"/>
    <property type="match status" value="1"/>
</dbReference>
<dbReference type="Proteomes" id="UP001140453">
    <property type="component" value="Unassembled WGS sequence"/>
</dbReference>
<keyword evidence="4" id="KW-0560">Oxidoreductase</keyword>
<organism evidence="6 7">
    <name type="scientific">Gnomoniopsis smithogilvyi</name>
    <dbReference type="NCBI Taxonomy" id="1191159"/>
    <lineage>
        <taxon>Eukaryota</taxon>
        <taxon>Fungi</taxon>
        <taxon>Dikarya</taxon>
        <taxon>Ascomycota</taxon>
        <taxon>Pezizomycotina</taxon>
        <taxon>Sordariomycetes</taxon>
        <taxon>Sordariomycetidae</taxon>
        <taxon>Diaporthales</taxon>
        <taxon>Gnomoniaceae</taxon>
        <taxon>Gnomoniopsis</taxon>
    </lineage>
</organism>
<dbReference type="InterPro" id="IPR036188">
    <property type="entry name" value="FAD/NAD-bd_sf"/>
</dbReference>
<comment type="similarity">
    <text evidence="1">Belongs to the FAD-binding monooxygenase family.</text>
</comment>
<keyword evidence="2" id="KW-0285">Flavoprotein</keyword>
<dbReference type="OrthoDB" id="74360at2759"/>
<dbReference type="PANTHER" id="PTHR42877:SF6">
    <property type="entry name" value="MONOOXYGENASE, PUTATIVE (AFU_ORTHOLOGUE AFUA_3G15050)-RELATED"/>
    <property type="match status" value="1"/>
</dbReference>
<proteinExistence type="inferred from homology"/>
<evidence type="ECO:0000313" key="6">
    <source>
        <dbReference type="EMBL" id="KAJ4393894.1"/>
    </source>
</evidence>
<dbReference type="GO" id="GO:0050660">
    <property type="term" value="F:flavin adenine dinucleotide binding"/>
    <property type="evidence" value="ECO:0007669"/>
    <property type="project" value="InterPro"/>
</dbReference>
<reference evidence="6" key="1">
    <citation type="submission" date="2022-10" db="EMBL/GenBank/DDBJ databases">
        <title>Tapping the CABI collections for fungal endophytes: first genome assemblies for Collariella, Neodidymelliopsis, Ascochyta clinopodiicola, Didymella pomorum, Didymosphaeria variabile, Neocosmospora piperis and Neocucurbitaria cava.</title>
        <authorList>
            <person name="Hill R."/>
        </authorList>
    </citation>
    <scope>NUCLEOTIDE SEQUENCE</scope>
    <source>
        <strain evidence="6">IMI 355082</strain>
    </source>
</reference>
<keyword evidence="7" id="KW-1185">Reference proteome</keyword>
<evidence type="ECO:0000256" key="5">
    <source>
        <dbReference type="SAM" id="MobiDB-lite"/>
    </source>
</evidence>
<dbReference type="AlphaFoldDB" id="A0A9W8YXP6"/>
<dbReference type="GO" id="GO:0004499">
    <property type="term" value="F:N,N-dimethylaniline monooxygenase activity"/>
    <property type="evidence" value="ECO:0007669"/>
    <property type="project" value="InterPro"/>
</dbReference>
<accession>A0A9W8YXP6</accession>
<evidence type="ECO:0000256" key="3">
    <source>
        <dbReference type="ARBA" id="ARBA00022827"/>
    </source>
</evidence>